<dbReference type="Pfam" id="PF13279">
    <property type="entry name" value="4HBT_2"/>
    <property type="match status" value="1"/>
</dbReference>
<dbReference type="GO" id="GO:0016787">
    <property type="term" value="F:hydrolase activity"/>
    <property type="evidence" value="ECO:0007669"/>
    <property type="project" value="UniProtKB-KW"/>
</dbReference>
<name>A0ABV4UKE4_9MICC</name>
<dbReference type="RefSeq" id="WP_373970953.1">
    <property type="nucleotide sequence ID" value="NZ_JBHDLJ010000002.1"/>
</dbReference>
<reference evidence="2 3" key="1">
    <citation type="submission" date="2024-09" db="EMBL/GenBank/DDBJ databases">
        <authorList>
            <person name="Salinas-Garcia M.A."/>
            <person name="Prieme A."/>
        </authorList>
    </citation>
    <scope>NUCLEOTIDE SEQUENCE [LARGE SCALE GENOMIC DNA]</scope>
    <source>
        <strain evidence="2 3">DSM 21081</strain>
    </source>
</reference>
<gene>
    <name evidence="2" type="ORF">ACETWP_04260</name>
</gene>
<dbReference type="PANTHER" id="PTHR12475:SF4">
    <property type="entry name" value="PROTEIN THEM6"/>
    <property type="match status" value="1"/>
</dbReference>
<accession>A0ABV4UKE4</accession>
<evidence type="ECO:0000313" key="3">
    <source>
        <dbReference type="Proteomes" id="UP001575652"/>
    </source>
</evidence>
<feature type="compositionally biased region" description="Basic and acidic residues" evidence="1">
    <location>
        <begin position="184"/>
        <end position="193"/>
    </location>
</feature>
<organism evidence="2 3">
    <name type="scientific">Arthrobacter halodurans</name>
    <dbReference type="NCBI Taxonomy" id="516699"/>
    <lineage>
        <taxon>Bacteria</taxon>
        <taxon>Bacillati</taxon>
        <taxon>Actinomycetota</taxon>
        <taxon>Actinomycetes</taxon>
        <taxon>Micrococcales</taxon>
        <taxon>Micrococcaceae</taxon>
        <taxon>Arthrobacter</taxon>
    </lineage>
</organism>
<dbReference type="SUPFAM" id="SSF54637">
    <property type="entry name" value="Thioesterase/thiol ester dehydrase-isomerase"/>
    <property type="match status" value="1"/>
</dbReference>
<protein>
    <submittedName>
        <fullName evidence="2">Acyl-CoA thioesterase</fullName>
        <ecNumber evidence="2">3.1.2.-</ecNumber>
    </submittedName>
</protein>
<feature type="region of interest" description="Disordered" evidence="1">
    <location>
        <begin position="171"/>
        <end position="193"/>
    </location>
</feature>
<keyword evidence="2" id="KW-0378">Hydrolase</keyword>
<sequence length="193" mass="21661">MHMLFRFLALLATARRRPALSLFEPGSLPMRALLTDIDVAGHINNGVYFSLFDLGRFDLMIRAGAWDVMRRNGWSPVVQAETITFRKSVVFNQRFTQETRVAGFDERCIYFEQRIVADGEVYASAHIATRLLSKHGPVPNAEILAALGEQPPADLVLPEWVAEWRARTALPGSRKPAPHHWGRGARDGALRGE</sequence>
<dbReference type="InterPro" id="IPR051490">
    <property type="entry name" value="THEM6_lcsJ_thioesterase"/>
</dbReference>
<comment type="caution">
    <text evidence="2">The sequence shown here is derived from an EMBL/GenBank/DDBJ whole genome shotgun (WGS) entry which is preliminary data.</text>
</comment>
<dbReference type="Gene3D" id="3.10.129.10">
    <property type="entry name" value="Hotdog Thioesterase"/>
    <property type="match status" value="1"/>
</dbReference>
<dbReference type="CDD" id="cd00586">
    <property type="entry name" value="4HBT"/>
    <property type="match status" value="1"/>
</dbReference>
<keyword evidence="3" id="KW-1185">Reference proteome</keyword>
<dbReference type="Proteomes" id="UP001575652">
    <property type="component" value="Unassembled WGS sequence"/>
</dbReference>
<dbReference type="EMBL" id="JBHDLJ010000002">
    <property type="protein sequence ID" value="MFB0833792.1"/>
    <property type="molecule type" value="Genomic_DNA"/>
</dbReference>
<dbReference type="EC" id="3.1.2.-" evidence="2"/>
<dbReference type="InterPro" id="IPR029069">
    <property type="entry name" value="HotDog_dom_sf"/>
</dbReference>
<dbReference type="PANTHER" id="PTHR12475">
    <property type="match status" value="1"/>
</dbReference>
<proteinExistence type="predicted"/>
<evidence type="ECO:0000313" key="2">
    <source>
        <dbReference type="EMBL" id="MFB0833792.1"/>
    </source>
</evidence>
<evidence type="ECO:0000256" key="1">
    <source>
        <dbReference type="SAM" id="MobiDB-lite"/>
    </source>
</evidence>